<dbReference type="EMBL" id="BOPO01000039">
    <property type="protein sequence ID" value="GIL27198.1"/>
    <property type="molecule type" value="Genomic_DNA"/>
</dbReference>
<dbReference type="RefSeq" id="WP_225918516.1">
    <property type="nucleotide sequence ID" value="NZ_BOPO01000039.1"/>
</dbReference>
<dbReference type="AlphaFoldDB" id="A0A8J4AEI6"/>
<feature type="compositionally biased region" description="Pro residues" evidence="2">
    <location>
        <begin position="275"/>
        <end position="285"/>
    </location>
</feature>
<dbReference type="Pfam" id="PF01564">
    <property type="entry name" value="Spermine_synth"/>
    <property type="match status" value="1"/>
</dbReference>
<evidence type="ECO:0000313" key="4">
    <source>
        <dbReference type="Proteomes" id="UP000614996"/>
    </source>
</evidence>
<reference evidence="4" key="1">
    <citation type="journal article" date="2021" name="Int. J. Syst. Evol. Microbiol.">
        <title>Actinocatenispora comari sp. nov., an endophytic actinomycete isolated from aerial parts of Comarum salesowianum.</title>
        <authorList>
            <person name="Oyunbileg N."/>
            <person name="Iizaka Y."/>
            <person name="Hamada M."/>
            <person name="Davaapurev B.O."/>
            <person name="Fukumoto A."/>
            <person name="Tsetseg B."/>
            <person name="Kato F."/>
            <person name="Tamura T."/>
            <person name="Batkhuu J."/>
            <person name="Anzai Y."/>
        </authorList>
    </citation>
    <scope>NUCLEOTIDE SEQUENCE [LARGE SCALE GENOMIC DNA]</scope>
    <source>
        <strain evidence="4">NUM-2625</strain>
    </source>
</reference>
<dbReference type="CDD" id="cd02440">
    <property type="entry name" value="AdoMet_MTases"/>
    <property type="match status" value="1"/>
</dbReference>
<keyword evidence="1" id="KW-0620">Polyamine biosynthesis</keyword>
<dbReference type="Proteomes" id="UP000614996">
    <property type="component" value="Unassembled WGS sequence"/>
</dbReference>
<keyword evidence="4" id="KW-1185">Reference proteome</keyword>
<feature type="region of interest" description="Disordered" evidence="2">
    <location>
        <begin position="263"/>
        <end position="285"/>
    </location>
</feature>
<dbReference type="Gene3D" id="3.40.50.150">
    <property type="entry name" value="Vaccinia Virus protein VP39"/>
    <property type="match status" value="1"/>
</dbReference>
<dbReference type="GO" id="GO:0006596">
    <property type="term" value="P:polyamine biosynthetic process"/>
    <property type="evidence" value="ECO:0007669"/>
    <property type="project" value="UniProtKB-KW"/>
</dbReference>
<proteinExistence type="predicted"/>
<evidence type="ECO:0008006" key="5">
    <source>
        <dbReference type="Google" id="ProtNLM"/>
    </source>
</evidence>
<dbReference type="PANTHER" id="PTHR43317:SF1">
    <property type="entry name" value="THERMOSPERMINE SYNTHASE ACAULIS5"/>
    <property type="match status" value="1"/>
</dbReference>
<dbReference type="InterPro" id="IPR029063">
    <property type="entry name" value="SAM-dependent_MTases_sf"/>
</dbReference>
<gene>
    <name evidence="3" type="ORF">NUM_24520</name>
</gene>
<dbReference type="SUPFAM" id="SSF53335">
    <property type="entry name" value="S-adenosyl-L-methionine-dependent methyltransferases"/>
    <property type="match status" value="1"/>
</dbReference>
<evidence type="ECO:0000313" key="3">
    <source>
        <dbReference type="EMBL" id="GIL27198.1"/>
    </source>
</evidence>
<sequence length="285" mass="30208">MAGRRRGGAVVRAEVDTGTAELTADPDRADAYTLLLDAAPQSHVDLADPTRLEFEYVRWLGDLLDLAAEPGTPISVLHLGGGGLTLPRYVAATRPGSAQRVVERDAALVELVRRELPLARECRPRIRIGDAREAVDTMRADSFDVVIGDVFAGAAIPVGLTTVEFLTAVARVLRPGGCYLQNVADGAGCAFTRGQVATQRAVFGQTLLISDASVLRGRRFGNLVLAAAHRPLPVAELTRRAAGAAFPARVMDGEQLDRFVGRSRPVTDATATRSPAPPAAPFAGR</sequence>
<dbReference type="PANTHER" id="PTHR43317">
    <property type="entry name" value="THERMOSPERMINE SYNTHASE ACAULIS5"/>
    <property type="match status" value="1"/>
</dbReference>
<comment type="caution">
    <text evidence="3">The sequence shown here is derived from an EMBL/GenBank/DDBJ whole genome shotgun (WGS) entry which is preliminary data.</text>
</comment>
<protein>
    <recommendedName>
        <fullName evidence="5">Spermidine synthase-like protein</fullName>
    </recommendedName>
</protein>
<organism evidence="3 4">
    <name type="scientific">Actinocatenispora comari</name>
    <dbReference type="NCBI Taxonomy" id="2807577"/>
    <lineage>
        <taxon>Bacteria</taxon>
        <taxon>Bacillati</taxon>
        <taxon>Actinomycetota</taxon>
        <taxon>Actinomycetes</taxon>
        <taxon>Micromonosporales</taxon>
        <taxon>Micromonosporaceae</taxon>
        <taxon>Actinocatenispora</taxon>
    </lineage>
</organism>
<dbReference type="NCBIfam" id="NF037959">
    <property type="entry name" value="MFS_SpdSyn"/>
    <property type="match status" value="1"/>
</dbReference>
<evidence type="ECO:0000256" key="2">
    <source>
        <dbReference type="SAM" id="MobiDB-lite"/>
    </source>
</evidence>
<evidence type="ECO:0000256" key="1">
    <source>
        <dbReference type="ARBA" id="ARBA00023115"/>
    </source>
</evidence>
<name>A0A8J4AEI6_9ACTN</name>
<accession>A0A8J4AEI6</accession>